<proteinExistence type="predicted"/>
<organism evidence="1 2">
    <name type="scientific">Aporhodopirellula rubra</name>
    <dbReference type="NCBI Taxonomy" id="980271"/>
    <lineage>
        <taxon>Bacteria</taxon>
        <taxon>Pseudomonadati</taxon>
        <taxon>Planctomycetota</taxon>
        <taxon>Planctomycetia</taxon>
        <taxon>Pirellulales</taxon>
        <taxon>Pirellulaceae</taxon>
        <taxon>Aporhodopirellula</taxon>
    </lineage>
</organism>
<dbReference type="Proteomes" id="UP000536179">
    <property type="component" value="Unassembled WGS sequence"/>
</dbReference>
<dbReference type="EMBL" id="JACHXU010000003">
    <property type="protein sequence ID" value="MBB3205518.1"/>
    <property type="molecule type" value="Genomic_DNA"/>
</dbReference>
<protein>
    <recommendedName>
        <fullName evidence="3">Ribbon-helix-helix protein CopG domain-containing protein</fullName>
    </recommendedName>
</protein>
<evidence type="ECO:0000313" key="1">
    <source>
        <dbReference type="EMBL" id="MBB3205518.1"/>
    </source>
</evidence>
<dbReference type="RefSeq" id="WP_184303167.1">
    <property type="nucleotide sequence ID" value="NZ_JACHXU010000003.1"/>
</dbReference>
<accession>A0A7W5DW07</accession>
<comment type="caution">
    <text evidence="1">The sequence shown here is derived from an EMBL/GenBank/DDBJ whole genome shotgun (WGS) entry which is preliminary data.</text>
</comment>
<sequence>MSDKAKGRRVTIDLTASAVDELDRIRDVTGLTTADLFRNGFSLLRLYIQAKEKGQSFVVSDDNDPTSVITRIELPFIVPEKERAGAKGEVGA</sequence>
<reference evidence="1 2" key="1">
    <citation type="submission" date="2020-08" db="EMBL/GenBank/DDBJ databases">
        <title>Genomic Encyclopedia of Type Strains, Phase III (KMG-III): the genomes of soil and plant-associated and newly described type strains.</title>
        <authorList>
            <person name="Whitman W."/>
        </authorList>
    </citation>
    <scope>NUCLEOTIDE SEQUENCE [LARGE SCALE GENOMIC DNA]</scope>
    <source>
        <strain evidence="1 2">CECT 8075</strain>
    </source>
</reference>
<name>A0A7W5DW07_9BACT</name>
<keyword evidence="2" id="KW-1185">Reference proteome</keyword>
<dbReference type="AlphaFoldDB" id="A0A7W5DW07"/>
<evidence type="ECO:0000313" key="2">
    <source>
        <dbReference type="Proteomes" id="UP000536179"/>
    </source>
</evidence>
<gene>
    <name evidence="1" type="ORF">FHS27_001318</name>
</gene>
<evidence type="ECO:0008006" key="3">
    <source>
        <dbReference type="Google" id="ProtNLM"/>
    </source>
</evidence>